<evidence type="ECO:0000313" key="1">
    <source>
        <dbReference type="EMBL" id="CAK9096789.1"/>
    </source>
</evidence>
<dbReference type="Proteomes" id="UP001642464">
    <property type="component" value="Unassembled WGS sequence"/>
</dbReference>
<keyword evidence="3" id="KW-1185">Reference proteome</keyword>
<dbReference type="EMBL" id="CAXAMM010041351">
    <property type="protein sequence ID" value="CAK9098942.1"/>
    <property type="molecule type" value="Genomic_DNA"/>
</dbReference>
<sequence>MYKLSATLKRICTPKEASGKLEVSPEVHKQWLQGGEPRKALLRILIKNGGDKEAFKKEILHIRKHNKKSKVHVAQGFYTKEKMKTVLKWSPRDKYEKDVKEYWVDTETTGSFEKENEESFIDSTGIEGEAGGLEIGTHDPVALAAGVEPENVESDRDTDMDLEDDGAVDNVGSVLANLLKVQSKCEVIRDKLQGMEGARPASNLGEGKQISGPAAKAIVEALATGGVSEKAACDLATAFWGEVSNLNGAQKIPSAGFFTVAHRLSQTHHECRLTSHISNMGLSSNISLTYMDAGLKNAHPVLAIHDFVTALSQQQKMDTILMGNRAKDFRAFWAKWKLLQPNHPVFQCDLAKLDWSIPVAVHCDEGTSQKKKALMVIQYQSLLGEGTRKRKRSDMEPGVNYLGSSVRTRYLYSVMLGRLYSSKKNQNGPLLKVMDRMGVELSSAMERGFSVMIDGVPQRIFLVPLGMKGDWPAISKVASLTRHHGRDTPTRYDGNGICHLCLGGQAGHSWHDLRQANMEKMRRGAPLPWKKEPGLISPLELPNAYKPAFFRIDLFHSCQKGLQAFLTFQVSCYDFSVIYGPCSVEKLCEDAYNDLKHFCACQSWFKGADTTSLLIYLEHKLEDALPLIDDNDVRRYFALIHAAVCSANAFLRVFYHSNLWLANREADVAIAEGQQCLDTFQKLASTAFDWGLTRWKIQPKYHMVGEILFDMRSCREAGLPVLNPLCWSTQQDEDFVGRVSAISRHVDARTIHERTISRYQLALASRWR</sequence>
<protein>
    <recommendedName>
        <fullName evidence="4">DNA-directed DNA polymerase</fullName>
    </recommendedName>
</protein>
<gene>
    <name evidence="1" type="ORF">SCF082_LOCUS45423</name>
    <name evidence="2" type="ORF">SCF082_LOCUS46363</name>
</gene>
<name>A0ABP0R978_9DINO</name>
<evidence type="ECO:0008006" key="4">
    <source>
        <dbReference type="Google" id="ProtNLM"/>
    </source>
</evidence>
<comment type="caution">
    <text evidence="1">The sequence shown here is derived from an EMBL/GenBank/DDBJ whole genome shotgun (WGS) entry which is preliminary data.</text>
</comment>
<evidence type="ECO:0000313" key="2">
    <source>
        <dbReference type="EMBL" id="CAK9098942.1"/>
    </source>
</evidence>
<reference evidence="1 3" key="1">
    <citation type="submission" date="2024-02" db="EMBL/GenBank/DDBJ databases">
        <authorList>
            <person name="Chen Y."/>
            <person name="Shah S."/>
            <person name="Dougan E. K."/>
            <person name="Thang M."/>
            <person name="Chan C."/>
        </authorList>
    </citation>
    <scope>NUCLEOTIDE SEQUENCE [LARGE SCALE GENOMIC DNA]</scope>
</reference>
<proteinExistence type="predicted"/>
<accession>A0ABP0R978</accession>
<dbReference type="EMBL" id="CAXAMM010041017">
    <property type="protein sequence ID" value="CAK9096789.1"/>
    <property type="molecule type" value="Genomic_DNA"/>
</dbReference>
<evidence type="ECO:0000313" key="3">
    <source>
        <dbReference type="Proteomes" id="UP001642464"/>
    </source>
</evidence>
<organism evidence="1 3">
    <name type="scientific">Durusdinium trenchii</name>
    <dbReference type="NCBI Taxonomy" id="1381693"/>
    <lineage>
        <taxon>Eukaryota</taxon>
        <taxon>Sar</taxon>
        <taxon>Alveolata</taxon>
        <taxon>Dinophyceae</taxon>
        <taxon>Suessiales</taxon>
        <taxon>Symbiodiniaceae</taxon>
        <taxon>Durusdinium</taxon>
    </lineage>
</organism>